<gene>
    <name evidence="2" type="ORF">CkaCkLH20_03576</name>
</gene>
<feature type="region of interest" description="Disordered" evidence="1">
    <location>
        <begin position="123"/>
        <end position="170"/>
    </location>
</feature>
<feature type="compositionally biased region" description="Low complexity" evidence="1">
    <location>
        <begin position="219"/>
        <end position="229"/>
    </location>
</feature>
<reference evidence="2" key="2">
    <citation type="submission" date="2020-11" db="EMBL/GenBank/DDBJ databases">
        <title>Whole genome sequencing of Colletotrichum sp.</title>
        <authorList>
            <person name="Li H."/>
        </authorList>
    </citation>
    <scope>NUCLEOTIDE SEQUENCE</scope>
    <source>
        <strain evidence="2">CkLH20</strain>
    </source>
</reference>
<evidence type="ECO:0008006" key="4">
    <source>
        <dbReference type="Google" id="ProtNLM"/>
    </source>
</evidence>
<keyword evidence="3" id="KW-1185">Reference proteome</keyword>
<accession>A0A9P6IDR2</accession>
<feature type="compositionally biased region" description="Basic and acidic residues" evidence="1">
    <location>
        <begin position="234"/>
        <end position="253"/>
    </location>
</feature>
<feature type="compositionally biased region" description="Low complexity" evidence="1">
    <location>
        <begin position="10"/>
        <end position="32"/>
    </location>
</feature>
<proteinExistence type="predicted"/>
<feature type="compositionally biased region" description="Basic and acidic residues" evidence="1">
    <location>
        <begin position="148"/>
        <end position="168"/>
    </location>
</feature>
<protein>
    <recommendedName>
        <fullName evidence="4">Nad dependent epimerase dehydratase family protein</fullName>
    </recommendedName>
</protein>
<sequence>MSKQDHDDAPPSYTDSISSPSPSLSSSHHPQTLTTTLTTLTTLLRTTQSQQSALESATTSTLLPLLTPHLTTLLTRLGTHPYPPSLAELVLVPAAAVGPSWTVASDADPKAGEVVQVVRVVDPDTKGGGEKGDDAFGTGESSTSRASRGFDDWGRWDDEPSPGKDRGGRLWWWDDEGLARRLARELQPEPKMDRTVVRAAVEQAKEEKKASRWGLFRGSSAEASSSSSSAPPPRSEKSTPGRDEDVSMSVRAEEVTFRRENEMGIWEGTRGWGIVARVRIRR</sequence>
<evidence type="ECO:0000313" key="2">
    <source>
        <dbReference type="EMBL" id="KAF9878676.1"/>
    </source>
</evidence>
<dbReference type="Proteomes" id="UP000781932">
    <property type="component" value="Unassembled WGS sequence"/>
</dbReference>
<evidence type="ECO:0000313" key="3">
    <source>
        <dbReference type="Proteomes" id="UP000781932"/>
    </source>
</evidence>
<feature type="compositionally biased region" description="Basic and acidic residues" evidence="1">
    <location>
        <begin position="123"/>
        <end position="134"/>
    </location>
</feature>
<name>A0A9P6IDR2_9PEZI</name>
<comment type="caution">
    <text evidence="2">The sequence shown here is derived from an EMBL/GenBank/DDBJ whole genome shotgun (WGS) entry which is preliminary data.</text>
</comment>
<organism evidence="2 3">
    <name type="scientific">Colletotrichum karsti</name>
    <dbReference type="NCBI Taxonomy" id="1095194"/>
    <lineage>
        <taxon>Eukaryota</taxon>
        <taxon>Fungi</taxon>
        <taxon>Dikarya</taxon>
        <taxon>Ascomycota</taxon>
        <taxon>Pezizomycotina</taxon>
        <taxon>Sordariomycetes</taxon>
        <taxon>Hypocreomycetidae</taxon>
        <taxon>Glomerellales</taxon>
        <taxon>Glomerellaceae</taxon>
        <taxon>Colletotrichum</taxon>
        <taxon>Colletotrichum boninense species complex</taxon>
    </lineage>
</organism>
<dbReference type="AlphaFoldDB" id="A0A9P6IDR2"/>
<dbReference type="RefSeq" id="XP_038748137.1">
    <property type="nucleotide sequence ID" value="XM_038886295.1"/>
</dbReference>
<reference evidence="2" key="1">
    <citation type="submission" date="2020-03" db="EMBL/GenBank/DDBJ databases">
        <authorList>
            <person name="He L."/>
        </authorList>
    </citation>
    <scope>NUCLEOTIDE SEQUENCE</scope>
    <source>
        <strain evidence="2">CkLH20</strain>
    </source>
</reference>
<evidence type="ECO:0000256" key="1">
    <source>
        <dbReference type="SAM" id="MobiDB-lite"/>
    </source>
</evidence>
<feature type="region of interest" description="Disordered" evidence="1">
    <location>
        <begin position="203"/>
        <end position="253"/>
    </location>
</feature>
<dbReference type="OrthoDB" id="3526284at2759"/>
<dbReference type="EMBL" id="JAATWM020000009">
    <property type="protein sequence ID" value="KAF9878676.1"/>
    <property type="molecule type" value="Genomic_DNA"/>
</dbReference>
<feature type="region of interest" description="Disordered" evidence="1">
    <location>
        <begin position="1"/>
        <end position="32"/>
    </location>
</feature>
<dbReference type="GeneID" id="62159369"/>